<dbReference type="EMBL" id="JABWDY010008975">
    <property type="protein sequence ID" value="KAF5201788.1"/>
    <property type="molecule type" value="Genomic_DNA"/>
</dbReference>
<reference evidence="1 2" key="1">
    <citation type="submission" date="2020-06" db="EMBL/GenBank/DDBJ databases">
        <title>Transcriptomic and genomic resources for Thalictrum thalictroides and T. hernandezii: Facilitating candidate gene discovery in an emerging model plant lineage.</title>
        <authorList>
            <person name="Arias T."/>
            <person name="Riano-Pachon D.M."/>
            <person name="Di Stilio V.S."/>
        </authorList>
    </citation>
    <scope>NUCLEOTIDE SEQUENCE [LARGE SCALE GENOMIC DNA]</scope>
    <source>
        <strain evidence="2">cv. WT478/WT964</strain>
        <tissue evidence="1">Leaves</tissue>
    </source>
</reference>
<dbReference type="Proteomes" id="UP000554482">
    <property type="component" value="Unassembled WGS sequence"/>
</dbReference>
<name>A0A7J6WYX6_THATH</name>
<dbReference type="AlphaFoldDB" id="A0A7J6WYX6"/>
<comment type="caution">
    <text evidence="1">The sequence shown here is derived from an EMBL/GenBank/DDBJ whole genome shotgun (WGS) entry which is preliminary data.</text>
</comment>
<evidence type="ECO:0000313" key="1">
    <source>
        <dbReference type="EMBL" id="KAF5201788.1"/>
    </source>
</evidence>
<sequence>MDKFDSNNYVDVENKKGQFVASSADVQRKSKAEVGTGIHLPIPKGREKGVVIEKPIVKEQPFL</sequence>
<proteinExistence type="predicted"/>
<accession>A0A7J6WYX6</accession>
<organism evidence="1 2">
    <name type="scientific">Thalictrum thalictroides</name>
    <name type="common">Rue-anemone</name>
    <name type="synonym">Anemone thalictroides</name>
    <dbReference type="NCBI Taxonomy" id="46969"/>
    <lineage>
        <taxon>Eukaryota</taxon>
        <taxon>Viridiplantae</taxon>
        <taxon>Streptophyta</taxon>
        <taxon>Embryophyta</taxon>
        <taxon>Tracheophyta</taxon>
        <taxon>Spermatophyta</taxon>
        <taxon>Magnoliopsida</taxon>
        <taxon>Ranunculales</taxon>
        <taxon>Ranunculaceae</taxon>
        <taxon>Thalictroideae</taxon>
        <taxon>Thalictrum</taxon>
    </lineage>
</organism>
<protein>
    <submittedName>
        <fullName evidence="1">Uncharacterized protein</fullName>
    </submittedName>
</protein>
<gene>
    <name evidence="1" type="ORF">FRX31_008631</name>
</gene>
<keyword evidence="2" id="KW-1185">Reference proteome</keyword>
<evidence type="ECO:0000313" key="2">
    <source>
        <dbReference type="Proteomes" id="UP000554482"/>
    </source>
</evidence>